<proteinExistence type="predicted"/>
<evidence type="ECO:0008006" key="3">
    <source>
        <dbReference type="Google" id="ProtNLM"/>
    </source>
</evidence>
<evidence type="ECO:0000313" key="2">
    <source>
        <dbReference type="Proteomes" id="UP001362311"/>
    </source>
</evidence>
<sequence>MTKIVTARPRSGAWKYKAASSESGSSSIKFWKEPCPGFATRQPHQKNAKTARGSTVHEVTVVFHESELEHRVSTLIQARRDVQELHSQYPVMGYVDADGVGRKHIFDYYVVLKSGVRLAIAVKPFKKKAAMQDVLERIQRAGMECIGTLGEIETRHPDIKLRLLTEVEANIDAFLNAMNILRARSHYNENEYLALANEIKNCPGHFRFGQLFKNCTSRSSRWTAAWSLIDHEIIRPVNPGQINELSWMTVVR</sequence>
<gene>
    <name evidence="1" type="ORF">WIX40_06460</name>
</gene>
<organism evidence="1 2">
    <name type="scientific">Ochrobactrum teleogrylli</name>
    <dbReference type="NCBI Taxonomy" id="2479765"/>
    <lineage>
        <taxon>Bacteria</taxon>
        <taxon>Pseudomonadati</taxon>
        <taxon>Pseudomonadota</taxon>
        <taxon>Alphaproteobacteria</taxon>
        <taxon>Hyphomicrobiales</taxon>
        <taxon>Brucellaceae</taxon>
        <taxon>Brucella/Ochrobactrum group</taxon>
        <taxon>Ochrobactrum</taxon>
    </lineage>
</organism>
<reference evidence="1 2" key="1">
    <citation type="submission" date="2024-03" db="EMBL/GenBank/DDBJ databases">
        <title>Reference genomes for the five species model microbial community.</title>
        <authorList>
            <person name="Padfield D."/>
        </authorList>
    </citation>
    <scope>NUCLEOTIDE SEQUENCE [LARGE SCALE GENOMIC DNA]</scope>
    <source>
        <strain evidence="1 2">AB1</strain>
    </source>
</reference>
<dbReference type="AlphaFoldDB" id="A0ABD5JUE1"/>
<dbReference type="Proteomes" id="UP001362311">
    <property type="component" value="Unassembled WGS sequence"/>
</dbReference>
<protein>
    <recommendedName>
        <fullName evidence="3">TnsA endonuclease N-terminal domain-containing protein</fullName>
    </recommendedName>
</protein>
<evidence type="ECO:0000313" key="1">
    <source>
        <dbReference type="EMBL" id="MEJ5899748.1"/>
    </source>
</evidence>
<dbReference type="EMBL" id="JBBHKQ010000001">
    <property type="protein sequence ID" value="MEJ5899748.1"/>
    <property type="molecule type" value="Genomic_DNA"/>
</dbReference>
<dbReference type="RefSeq" id="WP_339439304.1">
    <property type="nucleotide sequence ID" value="NZ_JBBHKQ010000001.1"/>
</dbReference>
<name>A0ABD5JUE1_9HYPH</name>
<accession>A0ABD5JUE1</accession>
<comment type="caution">
    <text evidence="1">The sequence shown here is derived from an EMBL/GenBank/DDBJ whole genome shotgun (WGS) entry which is preliminary data.</text>
</comment>